<dbReference type="GO" id="GO:0034456">
    <property type="term" value="C:UTP-C complex"/>
    <property type="evidence" value="ECO:0007669"/>
    <property type="project" value="TreeGrafter"/>
</dbReference>
<feature type="domain" description="Nrap protein" evidence="11">
    <location>
        <begin position="814"/>
        <end position="955"/>
    </location>
</feature>
<dbReference type="InterPro" id="IPR035367">
    <property type="entry name" value="Nrap_D2"/>
</dbReference>
<comment type="similarity">
    <text evidence="2 5">Belongs to the NRAP family.</text>
</comment>
<dbReference type="InterPro" id="IPR035082">
    <property type="entry name" value="Nrap_D1"/>
</dbReference>
<protein>
    <recommendedName>
        <fullName evidence="15">Nucleolar protein 6</fullName>
    </recommendedName>
</protein>
<dbReference type="GO" id="GO:0032545">
    <property type="term" value="C:CURI complex"/>
    <property type="evidence" value="ECO:0007669"/>
    <property type="project" value="TreeGrafter"/>
</dbReference>
<dbReference type="GO" id="GO:0032040">
    <property type="term" value="C:small-subunit processome"/>
    <property type="evidence" value="ECO:0007669"/>
    <property type="project" value="TreeGrafter"/>
</dbReference>
<dbReference type="Pfam" id="PF17404">
    <property type="entry name" value="Nrap_D3"/>
    <property type="match status" value="1"/>
</dbReference>
<accession>A0AB34J0N2</accession>
<keyword evidence="14" id="KW-1185">Reference proteome</keyword>
<evidence type="ECO:0000256" key="6">
    <source>
        <dbReference type="SAM" id="MobiDB-lite"/>
    </source>
</evidence>
<sequence length="1165" mass="126106">MPVAAWRRPLRTADCRATMPPRASKKRKHAEVPTHDELSGMQQTEQLFKSNLFRLQMTELMAEVSPPFGQANAALEAALKELRSVLTSLPTAELSWERASAPLAPPMVSHPHLACLKLKNPSVRLPFLQPAKVQLVGSYLLRTSVRPKLNIDLAVEIPAKCLNEKDFLDHRYTDKRLLYLTHLGACLARKLPELAVGDIFFATLPHAQDPSWPVLQLPFHAEAMRGDSDGDIWQVRIIPCLGKETFQPSKLRPTRCNLRGQQSADRSKQLSSSLPSPHYNNLLQLESAYGSSLETMHATLSRDASGALREAIILLKLWLRLRAVEQAGSMSGFQMGLLLIHLLEIRKLTWQMGAYHMFRVVLHFLSSTDLSKAAIVLPKSQTAEDTNDAMDDPVSPEEAAACFQGYFDFVLCDAAGSVNFGAGVSAGALAELRLHASASLAALDSTQVDDSASFSALFTQPQPPLHRYDAVICFSLGTEEASSPAAGSSLLTTKAVPLSHHDHVCTAAETVVQQGLGERAPLVRVWRPPLDDWPLSSEPALGAELFIGLHLHPQQSLSLVDRGPAPGDEEAVAAWNRLWGGKSETRRFKDGAIVHAVVWEADAGEKHNVPLQATRHLLHRHFGVSPASVRSTLVGFDAALTAPGCGVSHSPSMLIVRAFDKLGGLIRNLEGLPLSILSIQAVGASFSFTEEFPPTPTAAGAPLPLGSPSLRFVVQFESSGKWPDDLTAVAALKTAFYLKLASLLEEQAKLTCEPTRDELLVQVDGFTFCGTIFHDREAKLLEEAGRNEDAATLRERTAAATRHTSLIHTVGTEHAAFGPAVRLSKRWLSSQLFSSLVPAEMTELLVARASSLPTLILAGSAALGFVLFLQLLATFDFLNEPLLLASDGGLSVDARTEAQRIFASRNKDPSTPPIWIVSAAEPLGHPSCSRGPSSQELRRLRALASASLSRLSAALAASPTSSSTSATAVTSASNAPIDAIAAATAGADHRFGELAMSVFQPPLHEFDALLELTHSKIPRAHLQIPLPGRSVQGSTVKRQYANIQLGQLAEGVRPDPLQVLVEELRKQYKGLCLLFYDHNGGPYIAVKWKPAAFLPAPLKATDAQHRMLIQETMWTDKESSFTIPDVATILETMRAGSTGLVKRIQLSQHLGSSRIASALVAGSSR</sequence>
<dbReference type="PANTHER" id="PTHR17972">
    <property type="entry name" value="NUCLEOLAR RNA-ASSOCIATED PROTEIN"/>
    <property type="match status" value="1"/>
</dbReference>
<evidence type="ECO:0000259" key="8">
    <source>
        <dbReference type="Pfam" id="PF17403"/>
    </source>
</evidence>
<comment type="caution">
    <text evidence="13">The sequence shown here is derived from an EMBL/GenBank/DDBJ whole genome shotgun (WGS) entry which is preliminary data.</text>
</comment>
<evidence type="ECO:0000313" key="13">
    <source>
        <dbReference type="EMBL" id="KAL1511038.1"/>
    </source>
</evidence>
<evidence type="ECO:0000259" key="12">
    <source>
        <dbReference type="Pfam" id="PF17407"/>
    </source>
</evidence>
<dbReference type="InterPro" id="IPR035370">
    <property type="entry name" value="Nrap_D5"/>
</dbReference>
<evidence type="ECO:0000256" key="4">
    <source>
        <dbReference type="ARBA" id="ARBA00023242"/>
    </source>
</evidence>
<dbReference type="Proteomes" id="UP001515480">
    <property type="component" value="Unassembled WGS sequence"/>
</dbReference>
<dbReference type="GO" id="GO:0006409">
    <property type="term" value="P:tRNA export from nucleus"/>
    <property type="evidence" value="ECO:0007669"/>
    <property type="project" value="TreeGrafter"/>
</dbReference>
<dbReference type="InterPro" id="IPR035369">
    <property type="entry name" value="Nrap_D4"/>
</dbReference>
<evidence type="ECO:0000259" key="11">
    <source>
        <dbReference type="Pfam" id="PF17406"/>
    </source>
</evidence>
<evidence type="ECO:0008006" key="15">
    <source>
        <dbReference type="Google" id="ProtNLM"/>
    </source>
</evidence>
<dbReference type="GO" id="GO:0006364">
    <property type="term" value="P:rRNA processing"/>
    <property type="evidence" value="ECO:0007669"/>
    <property type="project" value="TreeGrafter"/>
</dbReference>
<proteinExistence type="inferred from homology"/>
<evidence type="ECO:0000313" key="14">
    <source>
        <dbReference type="Proteomes" id="UP001515480"/>
    </source>
</evidence>
<dbReference type="Pfam" id="PF17405">
    <property type="entry name" value="Nrap_D4"/>
    <property type="match status" value="1"/>
</dbReference>
<organism evidence="13 14">
    <name type="scientific">Prymnesium parvum</name>
    <name type="common">Toxic golden alga</name>
    <dbReference type="NCBI Taxonomy" id="97485"/>
    <lineage>
        <taxon>Eukaryota</taxon>
        <taxon>Haptista</taxon>
        <taxon>Haptophyta</taxon>
        <taxon>Prymnesiophyceae</taxon>
        <taxon>Prymnesiales</taxon>
        <taxon>Prymnesiaceae</taxon>
        <taxon>Prymnesium</taxon>
    </lineage>
</organism>
<gene>
    <name evidence="13" type="ORF">AB1Y20_005863</name>
</gene>
<dbReference type="EMBL" id="JBGBPQ010000014">
    <property type="protein sequence ID" value="KAL1511038.1"/>
    <property type="molecule type" value="Genomic_DNA"/>
</dbReference>
<dbReference type="Pfam" id="PF17403">
    <property type="entry name" value="Nrap_D2"/>
    <property type="match status" value="1"/>
</dbReference>
<feature type="domain" description="Nrap protein" evidence="9">
    <location>
        <begin position="465"/>
        <end position="622"/>
    </location>
</feature>
<dbReference type="InterPro" id="IPR035371">
    <property type="entry name" value="Nrap_D6"/>
</dbReference>
<dbReference type="InterPro" id="IPR005554">
    <property type="entry name" value="NOL6/Upt22"/>
</dbReference>
<name>A0AB34J0N2_PRYPA</name>
<feature type="domain" description="Nrap protein" evidence="7">
    <location>
        <begin position="151"/>
        <end position="300"/>
    </location>
</feature>
<dbReference type="PANTHER" id="PTHR17972:SF0">
    <property type="entry name" value="NUCLEOLAR PROTEIN 6"/>
    <property type="match status" value="1"/>
</dbReference>
<evidence type="ECO:0000259" key="10">
    <source>
        <dbReference type="Pfam" id="PF17405"/>
    </source>
</evidence>
<evidence type="ECO:0000256" key="1">
    <source>
        <dbReference type="ARBA" id="ARBA00004604"/>
    </source>
</evidence>
<keyword evidence="4 5" id="KW-0539">Nucleus</keyword>
<evidence type="ECO:0000256" key="5">
    <source>
        <dbReference type="RuleBase" id="RU364032"/>
    </source>
</evidence>
<evidence type="ECO:0000256" key="2">
    <source>
        <dbReference type="ARBA" id="ARBA00006674"/>
    </source>
</evidence>
<feature type="domain" description="Nrap protein" evidence="12">
    <location>
        <begin position="1003"/>
        <end position="1144"/>
    </location>
</feature>
<evidence type="ECO:0000256" key="3">
    <source>
        <dbReference type="ARBA" id="ARBA00022884"/>
    </source>
</evidence>
<feature type="domain" description="Nrap protein" evidence="10">
    <location>
        <begin position="652"/>
        <end position="805"/>
    </location>
</feature>
<reference evidence="13 14" key="1">
    <citation type="journal article" date="2024" name="Science">
        <title>Giant polyketide synthase enzymes in the biosynthesis of giant marine polyether toxins.</title>
        <authorList>
            <person name="Fallon T.R."/>
            <person name="Shende V.V."/>
            <person name="Wierzbicki I.H."/>
            <person name="Pendleton A.L."/>
            <person name="Watervoot N.F."/>
            <person name="Auber R.P."/>
            <person name="Gonzalez D.J."/>
            <person name="Wisecaver J.H."/>
            <person name="Moore B.S."/>
        </authorList>
    </citation>
    <scope>NUCLEOTIDE SEQUENCE [LARGE SCALE GENOMIC DNA]</scope>
    <source>
        <strain evidence="13 14">12B1</strain>
    </source>
</reference>
<dbReference type="AlphaFoldDB" id="A0AB34J0N2"/>
<feature type="region of interest" description="Disordered" evidence="6">
    <location>
        <begin position="1"/>
        <end position="43"/>
    </location>
</feature>
<dbReference type="Gene3D" id="3.30.70.3030">
    <property type="match status" value="1"/>
</dbReference>
<dbReference type="Pfam" id="PF03813">
    <property type="entry name" value="Nrap"/>
    <property type="match status" value="1"/>
</dbReference>
<keyword evidence="3 5" id="KW-0694">RNA-binding</keyword>
<dbReference type="InterPro" id="IPR035368">
    <property type="entry name" value="Nrap_D3"/>
</dbReference>
<evidence type="ECO:0000259" key="9">
    <source>
        <dbReference type="Pfam" id="PF17404"/>
    </source>
</evidence>
<evidence type="ECO:0000259" key="7">
    <source>
        <dbReference type="Pfam" id="PF03813"/>
    </source>
</evidence>
<dbReference type="GO" id="GO:0003723">
    <property type="term" value="F:RNA binding"/>
    <property type="evidence" value="ECO:0007669"/>
    <property type="project" value="UniProtKB-KW"/>
</dbReference>
<dbReference type="Pfam" id="PF17406">
    <property type="entry name" value="Nrap_D5"/>
    <property type="match status" value="1"/>
</dbReference>
<comment type="subcellular location">
    <subcellularLocation>
        <location evidence="1 5">Nucleus</location>
        <location evidence="1 5">Nucleolus</location>
    </subcellularLocation>
</comment>
<feature type="domain" description="Nrap protein" evidence="8">
    <location>
        <begin position="307"/>
        <end position="458"/>
    </location>
</feature>
<dbReference type="Gene3D" id="1.10.1410.10">
    <property type="match status" value="2"/>
</dbReference>
<dbReference type="Pfam" id="PF17407">
    <property type="entry name" value="Nrap_D6"/>
    <property type="match status" value="1"/>
</dbReference>